<dbReference type="HOGENOM" id="CLU_009290_0_0_1"/>
<organism evidence="1">
    <name type="scientific">Fusarium oxysporum Fo47</name>
    <dbReference type="NCBI Taxonomy" id="660027"/>
    <lineage>
        <taxon>Eukaryota</taxon>
        <taxon>Fungi</taxon>
        <taxon>Dikarya</taxon>
        <taxon>Ascomycota</taxon>
        <taxon>Pezizomycotina</taxon>
        <taxon>Sordariomycetes</taxon>
        <taxon>Hypocreomycetidae</taxon>
        <taxon>Hypocreales</taxon>
        <taxon>Nectriaceae</taxon>
        <taxon>Fusarium</taxon>
        <taxon>Fusarium oxysporum species complex</taxon>
    </lineage>
</organism>
<sequence>MASIGKITASALSIPNELTVAAAAFNIDFSLFKVEAPQEFHGVRNALSIRRIRDAEGGQHHITARQLGALFEAKVPAIPNLISRYGSRVSEICSRIDDTAQESGPFADQIGPDGLNIWAGATSGIGGLATHLLACLLARVWKPHQATSLWVEIVERRKQEIVETLNLTSTAEAASLMASQQIISRQQLAAWDASARAWLHTADRDRRHQHIQLNLIMNNLQLPVSTIHDPYESVMEAWISALRGMELLVQGISQRVSTGSILLAMSSWHLYPDLEVLLKETASIYQNDCLMCNSIVTVSYSQNRSSERQGVSWSLPLSRMKFYSHPITTEGSLSLDTSRVTMEEFCIAVLGIVIGPWKQQGFDHDISLKMISRLAEKLEPNVPLWLKMLANHSSLYLKASGLLKKQYTKLLGRGVRRGRGFLYGDEMPLPPCFGLTDLPTLLNFYSNKNGSTPEAQIRMLRKISWRLELKPEDVVIRYKRFSRPGANADDEDWIFEYTSALPYATKTGKRMLDGTSAKKLGHHRWVPLLTDYASESPLISCSDCKCLGHQSLRDRREVRCECFSEEMFCTEYCHREGGTCCPNYRPIFPLECCGRCHNSCRDCAPNTNQPYGILSELSDLQNRYYSQSGAIHPTTGDTVPANALSEFDEIDLMGVKSRCRYQHQRCAGWYNRQHRRKVELNEEEYHSILPDDMHIEGNENRFLLSRSPSEGVETFEFVMGIRDEAAIFKRTKETNENSDPISGQPTSADGLSKVLATILHDSVLDVDQLRLYFNKFHDRYSVVPLLSALAFSQTVYQGLKGATVSMEALMVSLQDMRWPRWLRTVQDESGRYLHNISSPGSDHSNSHGELSHRLAVSLACIAMFESGEFDIDPRALLGTFALSSGDSIYLTSAMTTDPALVTARGEVRRVLGNLGRPEMVFLVSAAKPMLGGCDLSSWRMVDHEPFDGLLLNSFTSTTLHLTLTDFEMPIDIGVRGLRDTQVVILESVVSLNDSGKHLGDLNIVSCLDNSTLSVDCACSPHLPLQGPTQGRDPTIVHRAGYLTSIDCWDEFFDFPLTKAIMRVSGNWQGRLAAVAAGIQKGKRRSKLTKRFRTHFVDGKPIGKKRWEDEQYLLCPPRVVGYILKEKQWAQLYISLLNKLTLHDIKDLMNRRKLADDAGQD</sequence>
<reference evidence="1" key="2">
    <citation type="submission" date="2012-06" db="EMBL/GenBank/DDBJ databases">
        <title>Annotation of the Genome Sequence of Fusarium oxysporum Fo47.</title>
        <authorList>
            <consortium name="The Broad Institute Genomics Platform"/>
            <person name="Ma L.-J."/>
            <person name="Corby-Kistler H."/>
            <person name="Broz K."/>
            <person name="Gale L.R."/>
            <person name="Jonkers W."/>
            <person name="O'Donnell K."/>
            <person name="Ploetz R."/>
            <person name="Steinberg C."/>
            <person name="Schwartz D.C."/>
            <person name="VanEtten H."/>
            <person name="Zhou S."/>
            <person name="Young S.K."/>
            <person name="Zeng Q."/>
            <person name="Gargeya S."/>
            <person name="Fitzgerald M."/>
            <person name="Abouelleil A."/>
            <person name="Alvarado L."/>
            <person name="Chapman S.B."/>
            <person name="Gainer-Dewar J."/>
            <person name="Goldberg J."/>
            <person name="Griggs A."/>
            <person name="Gujja S."/>
            <person name="Hansen M."/>
            <person name="Howarth C."/>
            <person name="Imamovic A."/>
            <person name="Ireland A."/>
            <person name="Larimer J."/>
            <person name="McCowan C."/>
            <person name="Murphy C."/>
            <person name="Pearson M."/>
            <person name="Poon T.W."/>
            <person name="Priest M."/>
            <person name="Roberts A."/>
            <person name="Saif S."/>
            <person name="Shea T."/>
            <person name="Sykes S."/>
            <person name="Wortman J."/>
            <person name="Nusbaum C."/>
            <person name="Birren B."/>
        </authorList>
    </citation>
    <scope>NUCLEOTIDE SEQUENCE</scope>
    <source>
        <strain evidence="1">Fo47</strain>
    </source>
</reference>
<dbReference type="Proteomes" id="UP000030766">
    <property type="component" value="Unassembled WGS sequence"/>
</dbReference>
<reference evidence="1" key="1">
    <citation type="submission" date="2011-06" db="EMBL/GenBank/DDBJ databases">
        <title>The Genome Sequence of Fusarium oxysporum Fo47.</title>
        <authorList>
            <consortium name="The Broad Institute Genome Sequencing Platform"/>
            <person name="Ma L.-J."/>
            <person name="Gale L.R."/>
            <person name="Schwartz D.C."/>
            <person name="Zhou S."/>
            <person name="Corby-Kistler H."/>
            <person name="Young S.K."/>
            <person name="Zeng Q."/>
            <person name="Gargeya S."/>
            <person name="Fitzgerald M."/>
            <person name="Haas B."/>
            <person name="Abouelleil A."/>
            <person name="Alvarado L."/>
            <person name="Arachchi H.M."/>
            <person name="Berlin A."/>
            <person name="Brown A."/>
            <person name="Chapman S.B."/>
            <person name="Chen Z."/>
            <person name="Dunbar C."/>
            <person name="Freedman E."/>
            <person name="Gearin G."/>
            <person name="Gellesch M."/>
            <person name="Goldberg J."/>
            <person name="Griggs A."/>
            <person name="Gujja S."/>
            <person name="Heiman D."/>
            <person name="Howarth C."/>
            <person name="Larson L."/>
            <person name="Lui A."/>
            <person name="MacDonald P.J.P."/>
            <person name="Mehta T."/>
            <person name="Montmayeur A."/>
            <person name="Murphy C."/>
            <person name="Neiman D."/>
            <person name="Pearson M."/>
            <person name="Priest M."/>
            <person name="Roberts A."/>
            <person name="Saif S."/>
            <person name="Shea T."/>
            <person name="Shenoy N."/>
            <person name="Sisk P."/>
            <person name="Stolte C."/>
            <person name="Sykes S."/>
            <person name="Wortman J."/>
            <person name="Nusbaum C."/>
            <person name="Birren B."/>
        </authorList>
    </citation>
    <scope>NUCLEOTIDE SEQUENCE [LARGE SCALE GENOMIC DNA]</scope>
    <source>
        <strain evidence="1">Fo47</strain>
    </source>
</reference>
<evidence type="ECO:0000313" key="1">
    <source>
        <dbReference type="EMBL" id="EWZ40545.1"/>
    </source>
</evidence>
<protein>
    <submittedName>
        <fullName evidence="1">Uncharacterized protein</fullName>
    </submittedName>
</protein>
<dbReference type="VEuPathDB" id="FungiDB:FOZG_09207"/>
<dbReference type="EMBL" id="JH717900">
    <property type="protein sequence ID" value="EWZ40545.1"/>
    <property type="molecule type" value="Genomic_DNA"/>
</dbReference>
<accession>W9KF19</accession>
<gene>
    <name evidence="1" type="ORF">FOZG_09207</name>
</gene>
<proteinExistence type="predicted"/>
<name>W9KF19_FUSOX</name>
<dbReference type="AlphaFoldDB" id="W9KF19"/>